<dbReference type="Gene3D" id="1.10.510.10">
    <property type="entry name" value="Transferase(Phosphotransferase) domain 1"/>
    <property type="match status" value="1"/>
</dbReference>
<evidence type="ECO:0000256" key="1">
    <source>
        <dbReference type="ARBA" id="ARBA00012513"/>
    </source>
</evidence>
<comment type="catalytic activity">
    <reaction evidence="7">
        <text>L-threonyl-[protein] + ATP = O-phospho-L-threonyl-[protein] + ADP + H(+)</text>
        <dbReference type="Rhea" id="RHEA:46608"/>
        <dbReference type="Rhea" id="RHEA-COMP:11060"/>
        <dbReference type="Rhea" id="RHEA-COMP:11605"/>
        <dbReference type="ChEBI" id="CHEBI:15378"/>
        <dbReference type="ChEBI" id="CHEBI:30013"/>
        <dbReference type="ChEBI" id="CHEBI:30616"/>
        <dbReference type="ChEBI" id="CHEBI:61977"/>
        <dbReference type="ChEBI" id="CHEBI:456216"/>
        <dbReference type="EC" id="2.7.11.1"/>
    </reaction>
</comment>
<dbReference type="FunFam" id="3.30.200.20:FF:000039">
    <property type="entry name" value="receptor-like protein kinase FERONIA"/>
    <property type="match status" value="1"/>
</dbReference>
<keyword evidence="2" id="KW-0723">Serine/threonine-protein kinase</keyword>
<dbReference type="PANTHER" id="PTHR27003:SF338">
    <property type="entry name" value="TYROSINE-PROTEIN KINASE, NON-RECEPTOR JAK_TYK2-RELATED"/>
    <property type="match status" value="1"/>
</dbReference>
<dbReference type="EMBL" id="JBCNJP010000145">
    <property type="protein sequence ID" value="KAK9050804.1"/>
    <property type="molecule type" value="Genomic_DNA"/>
</dbReference>
<evidence type="ECO:0000256" key="3">
    <source>
        <dbReference type="ARBA" id="ARBA00022679"/>
    </source>
</evidence>
<dbReference type="InterPro" id="IPR000719">
    <property type="entry name" value="Prot_kinase_dom"/>
</dbReference>
<comment type="caution">
    <text evidence="11">The sequence shown here is derived from an EMBL/GenBank/DDBJ whole genome shotgun (WGS) entry which is preliminary data.</text>
</comment>
<dbReference type="GO" id="GO:0004674">
    <property type="term" value="F:protein serine/threonine kinase activity"/>
    <property type="evidence" value="ECO:0007669"/>
    <property type="project" value="UniProtKB-KW"/>
</dbReference>
<evidence type="ECO:0000256" key="4">
    <source>
        <dbReference type="ARBA" id="ARBA00022741"/>
    </source>
</evidence>
<evidence type="ECO:0000313" key="13">
    <source>
        <dbReference type="Proteomes" id="UP001408789"/>
    </source>
</evidence>
<dbReference type="AlphaFoldDB" id="A0AAP0GJF2"/>
<name>A0AAP0GJF2_9ASTR</name>
<dbReference type="PROSITE" id="PS00108">
    <property type="entry name" value="PROTEIN_KINASE_ST"/>
    <property type="match status" value="1"/>
</dbReference>
<dbReference type="FunFam" id="1.10.510.10:FF:001023">
    <property type="entry name" value="Os07g0541700 protein"/>
    <property type="match status" value="1"/>
</dbReference>
<dbReference type="InterPro" id="IPR025886">
    <property type="entry name" value="PP2-like"/>
</dbReference>
<dbReference type="EC" id="2.7.11.1" evidence="1"/>
<dbReference type="PANTHER" id="PTHR27003">
    <property type="entry name" value="OS07G0166700 PROTEIN"/>
    <property type="match status" value="1"/>
</dbReference>
<reference evidence="11 13" key="1">
    <citation type="submission" date="2024-04" db="EMBL/GenBank/DDBJ databases">
        <title>The reference genome of an endangered Asteraceae, Deinandra increscens subsp. villosa, native to the Central Coast of California.</title>
        <authorList>
            <person name="Guilliams M."/>
            <person name="Hasenstab-Lehman K."/>
            <person name="Meyer R."/>
            <person name="Mcevoy S."/>
        </authorList>
    </citation>
    <scope>NUCLEOTIDE SEQUENCE [LARGE SCALE GENOMIC DNA]</scope>
    <source>
        <tissue evidence="11">Leaf</tissue>
    </source>
</reference>
<evidence type="ECO:0000256" key="5">
    <source>
        <dbReference type="ARBA" id="ARBA00022777"/>
    </source>
</evidence>
<dbReference type="InterPro" id="IPR045272">
    <property type="entry name" value="ANXUR1/2-like"/>
</dbReference>
<keyword evidence="3" id="KW-0808">Transferase</keyword>
<dbReference type="Proteomes" id="UP001408789">
    <property type="component" value="Unassembled WGS sequence"/>
</dbReference>
<evidence type="ECO:0000256" key="7">
    <source>
        <dbReference type="ARBA" id="ARBA00047899"/>
    </source>
</evidence>
<accession>A0AAP0GJF2</accession>
<dbReference type="InterPro" id="IPR011009">
    <property type="entry name" value="Kinase-like_dom_sf"/>
</dbReference>
<evidence type="ECO:0000256" key="2">
    <source>
        <dbReference type="ARBA" id="ARBA00022527"/>
    </source>
</evidence>
<dbReference type="GO" id="GO:0004714">
    <property type="term" value="F:transmembrane receptor protein tyrosine kinase activity"/>
    <property type="evidence" value="ECO:0007669"/>
    <property type="project" value="InterPro"/>
</dbReference>
<organism evidence="11 13">
    <name type="scientific">Deinandra increscens subsp. villosa</name>
    <dbReference type="NCBI Taxonomy" id="3103831"/>
    <lineage>
        <taxon>Eukaryota</taxon>
        <taxon>Viridiplantae</taxon>
        <taxon>Streptophyta</taxon>
        <taxon>Embryophyta</taxon>
        <taxon>Tracheophyta</taxon>
        <taxon>Spermatophyta</taxon>
        <taxon>Magnoliopsida</taxon>
        <taxon>eudicotyledons</taxon>
        <taxon>Gunneridae</taxon>
        <taxon>Pentapetalae</taxon>
        <taxon>asterids</taxon>
        <taxon>campanulids</taxon>
        <taxon>Asterales</taxon>
        <taxon>Asteraceae</taxon>
        <taxon>Asteroideae</taxon>
        <taxon>Heliantheae alliance</taxon>
        <taxon>Madieae</taxon>
        <taxon>Madiinae</taxon>
        <taxon>Deinandra</taxon>
    </lineage>
</organism>
<dbReference type="InterPro" id="IPR017441">
    <property type="entry name" value="Protein_kinase_ATP_BS"/>
</dbReference>
<dbReference type="PROSITE" id="PS50011">
    <property type="entry name" value="PROTEIN_KINASE_DOM"/>
    <property type="match status" value="1"/>
</dbReference>
<comment type="catalytic activity">
    <reaction evidence="8">
        <text>L-seryl-[protein] + ATP = O-phospho-L-seryl-[protein] + ADP + H(+)</text>
        <dbReference type="Rhea" id="RHEA:17989"/>
        <dbReference type="Rhea" id="RHEA-COMP:9863"/>
        <dbReference type="Rhea" id="RHEA-COMP:11604"/>
        <dbReference type="ChEBI" id="CHEBI:15378"/>
        <dbReference type="ChEBI" id="CHEBI:29999"/>
        <dbReference type="ChEBI" id="CHEBI:30616"/>
        <dbReference type="ChEBI" id="CHEBI:83421"/>
        <dbReference type="ChEBI" id="CHEBI:456216"/>
        <dbReference type="EC" id="2.7.11.1"/>
    </reaction>
</comment>
<proteinExistence type="predicted"/>
<feature type="domain" description="Protein kinase" evidence="10">
    <location>
        <begin position="25"/>
        <end position="302"/>
    </location>
</feature>
<dbReference type="GO" id="GO:0005886">
    <property type="term" value="C:plasma membrane"/>
    <property type="evidence" value="ECO:0007669"/>
    <property type="project" value="TreeGrafter"/>
</dbReference>
<dbReference type="Pfam" id="PF07714">
    <property type="entry name" value="PK_Tyr_Ser-Thr"/>
    <property type="match status" value="1"/>
</dbReference>
<dbReference type="GO" id="GO:0009506">
    <property type="term" value="C:plasmodesma"/>
    <property type="evidence" value="ECO:0007669"/>
    <property type="project" value="TreeGrafter"/>
</dbReference>
<dbReference type="Gene3D" id="3.30.200.20">
    <property type="entry name" value="Phosphorylase Kinase, domain 1"/>
    <property type="match status" value="1"/>
</dbReference>
<dbReference type="SMART" id="SM00220">
    <property type="entry name" value="S_TKc"/>
    <property type="match status" value="1"/>
</dbReference>
<dbReference type="PROSITE" id="PS00107">
    <property type="entry name" value="PROTEIN_KINASE_ATP"/>
    <property type="match status" value="1"/>
</dbReference>
<dbReference type="Pfam" id="PF14299">
    <property type="entry name" value="PP2"/>
    <property type="match status" value="1"/>
</dbReference>
<evidence type="ECO:0000259" key="10">
    <source>
        <dbReference type="PROSITE" id="PS50011"/>
    </source>
</evidence>
<dbReference type="SUPFAM" id="SSF56112">
    <property type="entry name" value="Protein kinase-like (PK-like)"/>
    <property type="match status" value="1"/>
</dbReference>
<dbReference type="GO" id="GO:0005524">
    <property type="term" value="F:ATP binding"/>
    <property type="evidence" value="ECO:0007669"/>
    <property type="project" value="UniProtKB-UniRule"/>
</dbReference>
<dbReference type="EMBL" id="JBCNJP010000145">
    <property type="protein sequence ID" value="KAK9050802.1"/>
    <property type="molecule type" value="Genomic_DNA"/>
</dbReference>
<evidence type="ECO:0000256" key="9">
    <source>
        <dbReference type="PROSITE-ProRule" id="PRU10141"/>
    </source>
</evidence>
<sequence>MESFTDKLAHLKIPLNDIKSATNNFDDTKVIGHGGFGRVYRGEILSHFKGCSSSVAIKRVNRNYGVSKTDFLKMIEMLTRYKHEGLISLLGFCDEGDEKILVYEYASNGSLDRSLSSPDLTWVQRLKICIAAARGLSYLHGDMGTKERIIHRDVKSSNILLDENCNAKIADFGLSKLRPANQPQMELFPSFAGTLGYSDPLYYYDTHILSTDVYSFGVLLFEVICGKLSFDHSNGKSQILVPTWKESFRRNKLQDIIFDELKQQMGQTSLEIFMTIAYECLHTSREERPTMSHVVKELESALECQERYEGMKLTKGHKQMLMITEEDLSDYRFQNELTKDYKEMHMITAENPLKTELETRLLKGILLNRGKTVEHEVLIDDSVDLLPVLDTETYWELKLPSDYEDIIKRSKDSLQWETKKDLYAILCKGFPISYGEEWFFLANDGKKCLMLPARAVLEEDRWEWKPKPETRFEEVAGCIFDTFAIISKFNSKMLSPQTTYAAYLAYNLPDDYKSVDQPPHVQVVDKDSDSKEAYNIFLCTPQTPHINWNEKEEKTTNPSSRRKIKGLPKRRSDGWMEVQVHEFQTRATTRMISTRLKLSSYDMSLKGVIVQGLEFRPV</sequence>
<evidence type="ECO:0000256" key="6">
    <source>
        <dbReference type="ARBA" id="ARBA00022840"/>
    </source>
</evidence>
<keyword evidence="5" id="KW-0418">Kinase</keyword>
<keyword evidence="6 9" id="KW-0067">ATP-binding</keyword>
<keyword evidence="13" id="KW-1185">Reference proteome</keyword>
<evidence type="ECO:0000256" key="8">
    <source>
        <dbReference type="ARBA" id="ARBA00048679"/>
    </source>
</evidence>
<dbReference type="InterPro" id="IPR001245">
    <property type="entry name" value="Ser-Thr/Tyr_kinase_cat_dom"/>
</dbReference>
<dbReference type="InterPro" id="IPR008271">
    <property type="entry name" value="Ser/Thr_kinase_AS"/>
</dbReference>
<protein>
    <recommendedName>
        <fullName evidence="1">non-specific serine/threonine protein kinase</fullName>
        <ecNumber evidence="1">2.7.11.1</ecNumber>
    </recommendedName>
</protein>
<evidence type="ECO:0000313" key="12">
    <source>
        <dbReference type="EMBL" id="KAK9050804.1"/>
    </source>
</evidence>
<keyword evidence="4 9" id="KW-0547">Nucleotide-binding</keyword>
<feature type="binding site" evidence="9">
    <location>
        <position position="58"/>
    </location>
    <ligand>
        <name>ATP</name>
        <dbReference type="ChEBI" id="CHEBI:30616"/>
    </ligand>
</feature>
<evidence type="ECO:0000313" key="11">
    <source>
        <dbReference type="EMBL" id="KAK9050802.1"/>
    </source>
</evidence>
<gene>
    <name evidence="11" type="ORF">SSX86_030227</name>
    <name evidence="12" type="ORF">SSX86_030229</name>
</gene>